<organism evidence="2 3">
    <name type="scientific">Aliivibrio sifiae</name>
    <dbReference type="NCBI Taxonomy" id="566293"/>
    <lineage>
        <taxon>Bacteria</taxon>
        <taxon>Pseudomonadati</taxon>
        <taxon>Pseudomonadota</taxon>
        <taxon>Gammaproteobacteria</taxon>
        <taxon>Vibrionales</taxon>
        <taxon>Vibrionaceae</taxon>
        <taxon>Aliivibrio</taxon>
    </lineage>
</organism>
<dbReference type="InterPro" id="IPR036583">
    <property type="entry name" value="23S_rRNA_IVS_sf"/>
</dbReference>
<reference evidence="4" key="3">
    <citation type="journal article" date="2019" name="Int. J. Syst. Evol. Microbiol.">
        <title>The Global Catalogue of Microorganisms (GCM) 10K type strain sequencing project: providing services to taxonomists for standard genome sequencing and annotation.</title>
        <authorList>
            <consortium name="The Broad Institute Genomics Platform"/>
            <consortium name="The Broad Institute Genome Sequencing Center for Infectious Disease"/>
            <person name="Wu L."/>
            <person name="Ma J."/>
        </authorList>
    </citation>
    <scope>NUCLEOTIDE SEQUENCE [LARGE SCALE GENOMIC DNA]</scope>
    <source>
        <strain evidence="4">NBRC 105001</strain>
    </source>
</reference>
<reference evidence="1" key="1">
    <citation type="journal article" date="2014" name="Int. J. Syst. Evol. Microbiol.">
        <title>Complete genome of a new Firmicutes species belonging to the dominant human colonic microbiota ('Ruminococcus bicirculans') reveals two chromosomes and a selective capacity to utilize plant glucans.</title>
        <authorList>
            <consortium name="NISC Comparative Sequencing Program"/>
            <person name="Wegmann U."/>
            <person name="Louis P."/>
            <person name="Goesmann A."/>
            <person name="Henrissat B."/>
            <person name="Duncan S.H."/>
            <person name="Flint H.J."/>
        </authorList>
    </citation>
    <scope>NUCLEOTIDE SEQUENCE</scope>
    <source>
        <strain evidence="1">NBRC 105001</strain>
    </source>
</reference>
<dbReference type="RefSeq" id="WP_170066786.1">
    <property type="nucleotide sequence ID" value="NZ_BSOU01000010.1"/>
</dbReference>
<accession>A0A2S7X5C7</accession>
<gene>
    <name evidence="2" type="ORF">BTO23_19020</name>
    <name evidence="1" type="ORF">GCM10007855_32840</name>
</gene>
<dbReference type="EMBL" id="BSOU01000010">
    <property type="protein sequence ID" value="GLR76409.1"/>
    <property type="molecule type" value="Genomic_DNA"/>
</dbReference>
<dbReference type="Pfam" id="PF05635">
    <property type="entry name" value="23S_rRNA_IVP"/>
    <property type="match status" value="1"/>
</dbReference>
<comment type="caution">
    <text evidence="2">The sequence shown here is derived from an EMBL/GenBank/DDBJ whole genome shotgun (WGS) entry which is preliminary data.</text>
</comment>
<dbReference type="InterPro" id="IPR012657">
    <property type="entry name" value="23S_rRNA-intervening_sequence"/>
</dbReference>
<keyword evidence="4" id="KW-1185">Reference proteome</keyword>
<dbReference type="PANTHER" id="PTHR38471">
    <property type="entry name" value="FOUR HELIX BUNDLE PROTEIN"/>
    <property type="match status" value="1"/>
</dbReference>
<evidence type="ECO:0000313" key="3">
    <source>
        <dbReference type="Proteomes" id="UP000239273"/>
    </source>
</evidence>
<protein>
    <submittedName>
        <fullName evidence="2">Four helix bundle protein</fullName>
    </submittedName>
</protein>
<sequence length="88" mass="10238">MRFKELEVWKRSFKVSLYINKQMRDCKDFGFKDQICRSSVSIPSNIAEGSERGSNKDNIRFLYYAKGSCAELLTQVLLAKEFGYLPKD</sequence>
<dbReference type="SUPFAM" id="SSF158446">
    <property type="entry name" value="IVS-encoded protein-like"/>
    <property type="match status" value="1"/>
</dbReference>
<evidence type="ECO:0000313" key="1">
    <source>
        <dbReference type="EMBL" id="GLR76409.1"/>
    </source>
</evidence>
<dbReference type="Gene3D" id="1.20.1440.60">
    <property type="entry name" value="23S rRNA-intervening sequence"/>
    <property type="match status" value="1"/>
</dbReference>
<dbReference type="CDD" id="cd16377">
    <property type="entry name" value="23S_rRNA_IVP_like"/>
    <property type="match status" value="1"/>
</dbReference>
<dbReference type="PANTHER" id="PTHR38471:SF2">
    <property type="entry name" value="FOUR HELIX BUNDLE PROTEIN"/>
    <property type="match status" value="1"/>
</dbReference>
<dbReference type="Proteomes" id="UP001156660">
    <property type="component" value="Unassembled WGS sequence"/>
</dbReference>
<reference evidence="1" key="4">
    <citation type="submission" date="2023-01" db="EMBL/GenBank/DDBJ databases">
        <title>Draft genome sequence of Aliivibrio sifiae strain NBRC 105001.</title>
        <authorList>
            <person name="Sun Q."/>
            <person name="Mori K."/>
        </authorList>
    </citation>
    <scope>NUCLEOTIDE SEQUENCE</scope>
    <source>
        <strain evidence="1">NBRC 105001</strain>
    </source>
</reference>
<evidence type="ECO:0000313" key="2">
    <source>
        <dbReference type="EMBL" id="PQJ85413.1"/>
    </source>
</evidence>
<dbReference type="NCBIfam" id="TIGR02436">
    <property type="entry name" value="four helix bundle protein"/>
    <property type="match status" value="1"/>
</dbReference>
<dbReference type="NCBIfam" id="NF008912">
    <property type="entry name" value="PRK12275.1-6"/>
    <property type="match status" value="1"/>
</dbReference>
<dbReference type="Proteomes" id="UP000239273">
    <property type="component" value="Unassembled WGS sequence"/>
</dbReference>
<dbReference type="EMBL" id="MSCP01000003">
    <property type="protein sequence ID" value="PQJ85413.1"/>
    <property type="molecule type" value="Genomic_DNA"/>
</dbReference>
<name>A0A2S7X5C7_9GAMM</name>
<dbReference type="AlphaFoldDB" id="A0A2S7X5C7"/>
<proteinExistence type="predicted"/>
<evidence type="ECO:0000313" key="4">
    <source>
        <dbReference type="Proteomes" id="UP001156660"/>
    </source>
</evidence>
<reference evidence="2 3" key="2">
    <citation type="submission" date="2016-12" db="EMBL/GenBank/DDBJ databases">
        <title>Diversity of luminous bacteria.</title>
        <authorList>
            <person name="Yoshizawa S."/>
            <person name="Kogure K."/>
        </authorList>
    </citation>
    <scope>NUCLEOTIDE SEQUENCE [LARGE SCALE GENOMIC DNA]</scope>
    <source>
        <strain evidence="2 3">NBRC 105001</strain>
    </source>
</reference>